<dbReference type="Proteomes" id="UP001497623">
    <property type="component" value="Unassembled WGS sequence"/>
</dbReference>
<proteinExistence type="predicted"/>
<organism evidence="1 2">
    <name type="scientific">Meganyctiphanes norvegica</name>
    <name type="common">Northern krill</name>
    <name type="synonym">Thysanopoda norvegica</name>
    <dbReference type="NCBI Taxonomy" id="48144"/>
    <lineage>
        <taxon>Eukaryota</taxon>
        <taxon>Metazoa</taxon>
        <taxon>Ecdysozoa</taxon>
        <taxon>Arthropoda</taxon>
        <taxon>Crustacea</taxon>
        <taxon>Multicrustacea</taxon>
        <taxon>Malacostraca</taxon>
        <taxon>Eumalacostraca</taxon>
        <taxon>Eucarida</taxon>
        <taxon>Euphausiacea</taxon>
        <taxon>Euphausiidae</taxon>
        <taxon>Meganyctiphanes</taxon>
    </lineage>
</organism>
<reference evidence="1 2" key="1">
    <citation type="submission" date="2024-05" db="EMBL/GenBank/DDBJ databases">
        <authorList>
            <person name="Wallberg A."/>
        </authorList>
    </citation>
    <scope>NUCLEOTIDE SEQUENCE [LARGE SCALE GENOMIC DNA]</scope>
</reference>
<accession>A0AAV2R8B6</accession>
<gene>
    <name evidence="1" type="ORF">MNOR_LOCUS20820</name>
</gene>
<dbReference type="AlphaFoldDB" id="A0AAV2R8B6"/>
<keyword evidence="2" id="KW-1185">Reference proteome</keyword>
<evidence type="ECO:0000313" key="1">
    <source>
        <dbReference type="EMBL" id="CAL4115944.1"/>
    </source>
</evidence>
<name>A0AAV2R8B6_MEGNR</name>
<protein>
    <submittedName>
        <fullName evidence="1">Uncharacterized protein</fullName>
    </submittedName>
</protein>
<comment type="caution">
    <text evidence="1">The sequence shown here is derived from an EMBL/GenBank/DDBJ whole genome shotgun (WGS) entry which is preliminary data.</text>
</comment>
<feature type="non-terminal residue" evidence="1">
    <location>
        <position position="217"/>
    </location>
</feature>
<evidence type="ECO:0000313" key="2">
    <source>
        <dbReference type="Proteomes" id="UP001497623"/>
    </source>
</evidence>
<sequence>MSSNSLLESTRYRRDISDDASVAQSHNKRAIRKKISCWDHGEEIIHGVVWKEECYRKHCYQGQLTLTVDPNCCEFDGAAYSNGATWSKNCMLYRCEDGNKNAEIDASCCSYQGEWYSHHHEWEQGCWRKQCRFGKIEKKIKKSCCQEKDSNPYADGAVWESAKLIRKCDNGEILKYDSDEYCAANNAVYASGSTWRHHCHIYECDAGMIKTWVDYAC</sequence>
<dbReference type="EMBL" id="CAXKWB010016321">
    <property type="protein sequence ID" value="CAL4115944.1"/>
    <property type="molecule type" value="Genomic_DNA"/>
</dbReference>